<feature type="region of interest" description="Disordered" evidence="1">
    <location>
        <begin position="1"/>
        <end position="25"/>
    </location>
</feature>
<evidence type="ECO:0000256" key="1">
    <source>
        <dbReference type="SAM" id="MobiDB-lite"/>
    </source>
</evidence>
<dbReference type="Proteomes" id="UP000265750">
    <property type="component" value="Unassembled WGS sequence"/>
</dbReference>
<gene>
    <name evidence="3" type="ORF">D3218_13640</name>
</gene>
<dbReference type="InterPro" id="IPR018744">
    <property type="entry name" value="DUF2293"/>
</dbReference>
<feature type="compositionally biased region" description="Polar residues" evidence="1">
    <location>
        <begin position="1"/>
        <end position="22"/>
    </location>
</feature>
<reference evidence="4" key="1">
    <citation type="submission" date="2018-09" db="EMBL/GenBank/DDBJ databases">
        <authorList>
            <person name="Tuo L."/>
        </authorList>
    </citation>
    <scope>NUCLEOTIDE SEQUENCE [LARGE SCALE GENOMIC DNA]</scope>
    <source>
        <strain evidence="4">M2BS4Y-1</strain>
    </source>
</reference>
<name>A0A3A1WIN3_9HYPH</name>
<sequence>MAWGSRTVSLEGSGNRPLSANRSPPERLLLSADDQAAFLDQLGIYLAALYPRCPEAWRWRLVERARKRGHYGRLGEIAGILVDTSVRHEATDYDRLFKVNGRGGGLTREEARMVVAAEVQDTVEAWRLGSVETDASYAEMLRDIRRRRQKKGRRRNNFGVIGHESAAIADHLREWLARPSGGGSAGTVEDPTEGVNVDTEAPAACVERHAPAMGQVVD</sequence>
<dbReference type="Pfam" id="PF10056">
    <property type="entry name" value="DUF2293"/>
    <property type="match status" value="1"/>
</dbReference>
<feature type="domain" description="DUF2293" evidence="2">
    <location>
        <begin position="46"/>
        <end position="127"/>
    </location>
</feature>
<organism evidence="3 4">
    <name type="scientific">Aureimonas flava</name>
    <dbReference type="NCBI Taxonomy" id="2320271"/>
    <lineage>
        <taxon>Bacteria</taxon>
        <taxon>Pseudomonadati</taxon>
        <taxon>Pseudomonadota</taxon>
        <taxon>Alphaproteobacteria</taxon>
        <taxon>Hyphomicrobiales</taxon>
        <taxon>Aurantimonadaceae</taxon>
        <taxon>Aureimonas</taxon>
    </lineage>
</organism>
<dbReference type="OrthoDB" id="1159372at2"/>
<evidence type="ECO:0000313" key="4">
    <source>
        <dbReference type="Proteomes" id="UP000265750"/>
    </source>
</evidence>
<keyword evidence="4" id="KW-1185">Reference proteome</keyword>
<protein>
    <submittedName>
        <fullName evidence="3">DUF2293 domain-containing protein</fullName>
    </submittedName>
</protein>
<dbReference type="AlphaFoldDB" id="A0A3A1WIN3"/>
<evidence type="ECO:0000313" key="3">
    <source>
        <dbReference type="EMBL" id="RIX99513.1"/>
    </source>
</evidence>
<comment type="caution">
    <text evidence="3">The sequence shown here is derived from an EMBL/GenBank/DDBJ whole genome shotgun (WGS) entry which is preliminary data.</text>
</comment>
<accession>A0A3A1WIN3</accession>
<evidence type="ECO:0000259" key="2">
    <source>
        <dbReference type="Pfam" id="PF10056"/>
    </source>
</evidence>
<proteinExistence type="predicted"/>
<dbReference type="EMBL" id="QYRN01000007">
    <property type="protein sequence ID" value="RIX99513.1"/>
    <property type="molecule type" value="Genomic_DNA"/>
</dbReference>